<reference evidence="2" key="1">
    <citation type="journal article" date="2015" name="PeerJ">
        <title>First genomic representation of candidate bacterial phylum KSB3 points to enhanced environmental sensing as a trigger of wastewater bulking.</title>
        <authorList>
            <person name="Sekiguchi Y."/>
            <person name="Ohashi A."/>
            <person name="Parks D.H."/>
            <person name="Yamauchi T."/>
            <person name="Tyson G.W."/>
            <person name="Hugenholtz P."/>
        </authorList>
    </citation>
    <scope>NUCLEOTIDE SEQUENCE [LARGE SCALE GENOMIC DNA]</scope>
</reference>
<feature type="domain" description="Orc1-like AAA ATPase" evidence="1">
    <location>
        <begin position="3"/>
        <end position="80"/>
    </location>
</feature>
<dbReference type="Proteomes" id="UP000030700">
    <property type="component" value="Unassembled WGS sequence"/>
</dbReference>
<name>A0A0S6VPX5_9BACT</name>
<proteinExistence type="predicted"/>
<dbReference type="InterPro" id="IPR027417">
    <property type="entry name" value="P-loop_NTPase"/>
</dbReference>
<dbReference type="AlphaFoldDB" id="A0A0S6VPX5"/>
<dbReference type="Pfam" id="PF13191">
    <property type="entry name" value="AAA_16"/>
    <property type="match status" value="1"/>
</dbReference>
<evidence type="ECO:0000259" key="1">
    <source>
        <dbReference type="Pfam" id="PF13191"/>
    </source>
</evidence>
<dbReference type="STRING" id="1499966.U14_00426"/>
<dbReference type="HOGENOM" id="CLU_1999397_0_0_0"/>
<dbReference type="SUPFAM" id="SSF52540">
    <property type="entry name" value="P-loop containing nucleoside triphosphate hydrolases"/>
    <property type="match status" value="1"/>
</dbReference>
<sequence>MTTFVGREQDLETVGRYFQDAAQGKGSVVFITGEAGIGKTTFINEFKARYVDAQTRLKESAAEFKRLQQPHHLAEAQLLHGQMLAAAGQNDKALPIMLKAKATFAKLGLKRLENEAERVISRMR</sequence>
<dbReference type="EMBL" id="DF820455">
    <property type="protein sequence ID" value="GAK49208.1"/>
    <property type="molecule type" value="Genomic_DNA"/>
</dbReference>
<dbReference type="InterPro" id="IPR041664">
    <property type="entry name" value="AAA_16"/>
</dbReference>
<dbReference type="Gene3D" id="3.40.50.300">
    <property type="entry name" value="P-loop containing nucleotide triphosphate hydrolases"/>
    <property type="match status" value="1"/>
</dbReference>
<evidence type="ECO:0000313" key="3">
    <source>
        <dbReference type="Proteomes" id="UP000030700"/>
    </source>
</evidence>
<keyword evidence="3" id="KW-1185">Reference proteome</keyword>
<organism evidence="2">
    <name type="scientific">Candidatus Moduliflexus flocculans</name>
    <dbReference type="NCBI Taxonomy" id="1499966"/>
    <lineage>
        <taxon>Bacteria</taxon>
        <taxon>Candidatus Moduliflexota</taxon>
        <taxon>Candidatus Moduliflexia</taxon>
        <taxon>Candidatus Moduliflexales</taxon>
        <taxon>Candidatus Moduliflexaceae</taxon>
    </lineage>
</organism>
<gene>
    <name evidence="2" type="ORF">U14_00426</name>
</gene>
<protein>
    <recommendedName>
        <fullName evidence="1">Orc1-like AAA ATPase domain-containing protein</fullName>
    </recommendedName>
</protein>
<accession>A0A0S6VPX5</accession>
<evidence type="ECO:0000313" key="2">
    <source>
        <dbReference type="EMBL" id="GAK49208.1"/>
    </source>
</evidence>